<accession>A0A3B7MS86</accession>
<dbReference type="PANTHER" id="PTHR12684:SF2">
    <property type="entry name" value="TRNA 2'-PHOSPHOTRANSFERASE 1"/>
    <property type="match status" value="1"/>
</dbReference>
<dbReference type="PANTHER" id="PTHR12684">
    <property type="entry name" value="PUTATIVE PHOSPHOTRANSFERASE"/>
    <property type="match status" value="1"/>
</dbReference>
<evidence type="ECO:0000256" key="3">
    <source>
        <dbReference type="ARBA" id="ARBA00023027"/>
    </source>
</evidence>
<dbReference type="NCBIfam" id="NF002014">
    <property type="entry name" value="PRK00819.1-4"/>
    <property type="match status" value="1"/>
</dbReference>
<dbReference type="GO" id="GO:0003950">
    <property type="term" value="F:NAD+ poly-ADP-ribosyltransferase activity"/>
    <property type="evidence" value="ECO:0007669"/>
    <property type="project" value="InterPro"/>
</dbReference>
<dbReference type="HAMAP" id="MF_00299">
    <property type="entry name" value="KptA"/>
    <property type="match status" value="1"/>
</dbReference>
<dbReference type="EMBL" id="CP032157">
    <property type="protein sequence ID" value="AXY76707.1"/>
    <property type="molecule type" value="Genomic_DNA"/>
</dbReference>
<dbReference type="Proteomes" id="UP000263900">
    <property type="component" value="Chromosome"/>
</dbReference>
<dbReference type="InterPro" id="IPR042080">
    <property type="entry name" value="RNA_2'-PTrans_N"/>
</dbReference>
<evidence type="ECO:0000256" key="5">
    <source>
        <dbReference type="HAMAP-Rule" id="MF_00299"/>
    </source>
</evidence>
<dbReference type="AlphaFoldDB" id="A0A3B7MS86"/>
<proteinExistence type="inferred from homology"/>
<evidence type="ECO:0000313" key="7">
    <source>
        <dbReference type="Proteomes" id="UP000263900"/>
    </source>
</evidence>
<gene>
    <name evidence="5" type="primary">kptA</name>
    <name evidence="6" type="ORF">D3H65_23125</name>
</gene>
<keyword evidence="7" id="KW-1185">Reference proteome</keyword>
<dbReference type="Gene3D" id="1.10.10.970">
    <property type="entry name" value="RNA 2'-phosphotransferase, Tpt1/KptA family, N-terminal domain"/>
    <property type="match status" value="1"/>
</dbReference>
<evidence type="ECO:0000256" key="4">
    <source>
        <dbReference type="ARBA" id="ARBA00025212"/>
    </source>
</evidence>
<dbReference type="Pfam" id="PF01885">
    <property type="entry name" value="PTS_2-RNA"/>
    <property type="match status" value="1"/>
</dbReference>
<dbReference type="KEGG" id="pseg:D3H65_23125"/>
<dbReference type="RefSeq" id="WP_119052584.1">
    <property type="nucleotide sequence ID" value="NZ_CP032157.1"/>
</dbReference>
<dbReference type="EC" id="2.7.1.-" evidence="5"/>
<dbReference type="InterPro" id="IPR022928">
    <property type="entry name" value="RNA_2'-PTrans_KptA"/>
</dbReference>
<name>A0A3B7MS86_9BACT</name>
<dbReference type="Gene3D" id="3.20.170.30">
    <property type="match status" value="1"/>
</dbReference>
<sequence>MNKESARMSKFLSLILRHRPEVIGLTLQEGGWASVEELINKVNQHGDSLDFELLKFIVDTNDKKRFAFNEDCTMIRASQGHSVEVDLQLPQAVPPAVLYHGTAAHLLAAVLKDGLKKQARHHVHLSAQPATAISVGGRHGKPVLLQIDAQAMHGAGYVFYLSANGVWLADEVPALFISVVDK</sequence>
<evidence type="ECO:0000313" key="6">
    <source>
        <dbReference type="EMBL" id="AXY76707.1"/>
    </source>
</evidence>
<comment type="function">
    <text evidence="4 5">Removes the 2'-phosphate from RNA via an intermediate in which the phosphate is ADP-ribosylated by NAD followed by a presumed transesterification to release the RNA and generate ADP-ribose 1''-2''-cyclic phosphate (APPR&gt;P). May function as an ADP-ribosylase.</text>
</comment>
<organism evidence="6 7">
    <name type="scientific">Paraflavitalea soli</name>
    <dbReference type="NCBI Taxonomy" id="2315862"/>
    <lineage>
        <taxon>Bacteria</taxon>
        <taxon>Pseudomonadati</taxon>
        <taxon>Bacteroidota</taxon>
        <taxon>Chitinophagia</taxon>
        <taxon>Chitinophagales</taxon>
        <taxon>Chitinophagaceae</taxon>
        <taxon>Paraflavitalea</taxon>
    </lineage>
</organism>
<dbReference type="SUPFAM" id="SSF56399">
    <property type="entry name" value="ADP-ribosylation"/>
    <property type="match status" value="1"/>
</dbReference>
<protein>
    <recommendedName>
        <fullName evidence="5">Probable RNA 2'-phosphotransferase</fullName>
        <ecNumber evidence="5">2.7.1.-</ecNumber>
    </recommendedName>
</protein>
<reference evidence="6 7" key="1">
    <citation type="submission" date="2018-09" db="EMBL/GenBank/DDBJ databases">
        <title>Genome sequencing of strain 6GH32-13.</title>
        <authorList>
            <person name="Weon H.-Y."/>
            <person name="Heo J."/>
            <person name="Kwon S.-W."/>
        </authorList>
    </citation>
    <scope>NUCLEOTIDE SEQUENCE [LARGE SCALE GENOMIC DNA]</scope>
    <source>
        <strain evidence="6 7">5GH32-13</strain>
    </source>
</reference>
<keyword evidence="2 5" id="KW-0808">Transferase</keyword>
<dbReference type="OrthoDB" id="4537997at2"/>
<evidence type="ECO:0000256" key="1">
    <source>
        <dbReference type="ARBA" id="ARBA00009836"/>
    </source>
</evidence>
<dbReference type="GO" id="GO:0006388">
    <property type="term" value="P:tRNA splicing, via endonucleolytic cleavage and ligation"/>
    <property type="evidence" value="ECO:0007669"/>
    <property type="project" value="UniProtKB-UniRule"/>
</dbReference>
<evidence type="ECO:0000256" key="2">
    <source>
        <dbReference type="ARBA" id="ARBA00022679"/>
    </source>
</evidence>
<dbReference type="InterPro" id="IPR002745">
    <property type="entry name" value="Ptrans_KptA/Tpt1"/>
</dbReference>
<keyword evidence="3 5" id="KW-0520">NAD</keyword>
<comment type="similarity">
    <text evidence="1 5">Belongs to the KptA/TPT1 family.</text>
</comment>
<dbReference type="InterPro" id="IPR042081">
    <property type="entry name" value="RNA_2'-PTrans_C"/>
</dbReference>
<dbReference type="GO" id="GO:0000215">
    <property type="term" value="F:tRNA 2'-phosphotransferase activity"/>
    <property type="evidence" value="ECO:0007669"/>
    <property type="project" value="TreeGrafter"/>
</dbReference>